<evidence type="ECO:0000313" key="1">
    <source>
        <dbReference type="EMBL" id="KAJ8131213.1"/>
    </source>
</evidence>
<dbReference type="EMBL" id="JAPUUL010000336">
    <property type="protein sequence ID" value="KAJ8131213.1"/>
    <property type="molecule type" value="Genomic_DNA"/>
</dbReference>
<keyword evidence="2" id="KW-1185">Reference proteome</keyword>
<gene>
    <name evidence="1" type="ORF">O1611_g2416</name>
</gene>
<evidence type="ECO:0000313" key="2">
    <source>
        <dbReference type="Proteomes" id="UP001153332"/>
    </source>
</evidence>
<proteinExistence type="predicted"/>
<protein>
    <submittedName>
        <fullName evidence="1">Uncharacterized protein</fullName>
    </submittedName>
</protein>
<name>A0ACC2JVH5_9PEZI</name>
<reference evidence="1" key="1">
    <citation type="submission" date="2022-12" db="EMBL/GenBank/DDBJ databases">
        <title>Genome Sequence of Lasiodiplodia mahajangana.</title>
        <authorList>
            <person name="Buettner E."/>
        </authorList>
    </citation>
    <scope>NUCLEOTIDE SEQUENCE</scope>
    <source>
        <strain evidence="1">VT137</strain>
    </source>
</reference>
<accession>A0ACC2JVH5</accession>
<comment type="caution">
    <text evidence="1">The sequence shown here is derived from an EMBL/GenBank/DDBJ whole genome shotgun (WGS) entry which is preliminary data.</text>
</comment>
<dbReference type="Proteomes" id="UP001153332">
    <property type="component" value="Unassembled WGS sequence"/>
</dbReference>
<organism evidence="1 2">
    <name type="scientific">Lasiodiplodia mahajangana</name>
    <dbReference type="NCBI Taxonomy" id="1108764"/>
    <lineage>
        <taxon>Eukaryota</taxon>
        <taxon>Fungi</taxon>
        <taxon>Dikarya</taxon>
        <taxon>Ascomycota</taxon>
        <taxon>Pezizomycotina</taxon>
        <taxon>Dothideomycetes</taxon>
        <taxon>Dothideomycetes incertae sedis</taxon>
        <taxon>Botryosphaeriales</taxon>
        <taxon>Botryosphaeriaceae</taxon>
        <taxon>Lasiodiplodia</taxon>
    </lineage>
</organism>
<sequence length="585" mass="66734">MRLINTQTHHLEEFFHNIPPYAILSHTWDGEEVNFQEYLLAIGPDANKYAHVRRKAGFSKIIGACIHAQRDRLNYVWCDTNCIDKTSSAELSEAINSMYSWYRDSVVCYAFLADVDTGVGTNADFAKRSGPFAKSRWFTRGWTLQELLAPPKVIFIDKLWRILGDRAQLAQVICEVTRIHIGALHNRDTVPEYSIAQRMSWAADRQTSRQEDIAYCLIGVFGINMPLLYGEGNKAFIRLQQEIIKVSDDQSILAWDCRGSQNQILWTGALSDTPAHFQSCGSIVRDIEVHRGPHSITNLGILMNAPILRTRRPGIFLVGLNCSKELRIKDLPISSLHGSRHYGWQLRIWLVMYNWDHENFLRGHYPASSITLHELYPVKSTLTSAQIFLSLDLPRLSMLPVKANPTSLQLARSPIHSSGFTVIVGAGKMVREDRTLLEKSYPLAVECITTLRPRGRQTISHELVSSGNFSIVLSAFWDEKMRPTNWLYTIIFDPEMKIISRIMEQREWHCLFHIVSHPAGCCSSAKDMNLLHERLRKLQPTKELAAQEDILPLVSISKTPLQDLHGYLELVADVVFRELVEIRAY</sequence>